<comment type="catalytic activity">
    <reaction evidence="8">
        <text>Endonucleolytic cleavage of RNA, removing 5'-extranucleotides from tRNA precursor.</text>
        <dbReference type="EC" id="3.1.26.5"/>
    </reaction>
</comment>
<evidence type="ECO:0000313" key="9">
    <source>
        <dbReference type="EMBL" id="AIC16704.1"/>
    </source>
</evidence>
<dbReference type="InterPro" id="IPR007175">
    <property type="entry name" value="Rpr2/Snm1/Rpp21"/>
</dbReference>
<evidence type="ECO:0000256" key="6">
    <source>
        <dbReference type="ARBA" id="ARBA00022801"/>
    </source>
</evidence>
<dbReference type="OrthoDB" id="10058at2157"/>
<evidence type="ECO:0000256" key="2">
    <source>
        <dbReference type="ARBA" id="ARBA00022694"/>
    </source>
</evidence>
<feature type="binding site" evidence="8">
    <location>
        <position position="49"/>
    </location>
    <ligand>
        <name>Zn(2+)</name>
        <dbReference type="ChEBI" id="CHEBI:29105"/>
    </ligand>
</feature>
<keyword evidence="1 8" id="KW-0963">Cytoplasm</keyword>
<dbReference type="GO" id="GO:0005737">
    <property type="term" value="C:cytoplasm"/>
    <property type="evidence" value="ECO:0007669"/>
    <property type="project" value="UniProtKB-SubCell"/>
</dbReference>
<dbReference type="Gene3D" id="6.20.50.20">
    <property type="match status" value="1"/>
</dbReference>
<feature type="binding site" evidence="8">
    <location>
        <position position="52"/>
    </location>
    <ligand>
        <name>Zn(2+)</name>
        <dbReference type="ChEBI" id="CHEBI:29105"/>
    </ligand>
</feature>
<dbReference type="PANTHER" id="PTHR14742">
    <property type="entry name" value="RIBONUCLEASE P SUBUNIT P21"/>
    <property type="match status" value="1"/>
</dbReference>
<dbReference type="STRING" id="926571.NVIE_024390"/>
<dbReference type="InterPro" id="IPR016432">
    <property type="entry name" value="RNP4"/>
</dbReference>
<comment type="subcellular location">
    <subcellularLocation>
        <location evidence="8">Cytoplasm</location>
    </subcellularLocation>
</comment>
<dbReference type="PANTHER" id="PTHR14742:SF0">
    <property type="entry name" value="RIBONUCLEASE P PROTEIN SUBUNIT P21"/>
    <property type="match status" value="1"/>
</dbReference>
<evidence type="ECO:0000256" key="1">
    <source>
        <dbReference type="ARBA" id="ARBA00022490"/>
    </source>
</evidence>
<dbReference type="GeneID" id="74947680"/>
<keyword evidence="4 8" id="KW-0479">Metal-binding</keyword>
<keyword evidence="7 8" id="KW-0862">Zinc</keyword>
<comment type="function">
    <text evidence="8">Part of ribonuclease P, a protein complex that generates mature tRNA molecules by cleaving their 5'-ends.</text>
</comment>
<reference evidence="9 10" key="1">
    <citation type="journal article" date="2014" name="Int. J. Syst. Evol. Microbiol.">
        <title>Nitrososphaera viennensis gen. nov., sp. nov., an aerobic and mesophilic, ammonia-oxidizing archaeon from soil and a member of the archaeal phylum Thaumarchaeota.</title>
        <authorList>
            <person name="Stieglmeier M."/>
            <person name="Klingl A."/>
            <person name="Alves R.J."/>
            <person name="Rittmann S.K."/>
            <person name="Melcher M."/>
            <person name="Leisch N."/>
            <person name="Schleper C."/>
        </authorList>
    </citation>
    <scope>NUCLEOTIDE SEQUENCE [LARGE SCALE GENOMIC DNA]</scope>
    <source>
        <strain evidence="9">EN76</strain>
    </source>
</reference>
<feature type="binding site" evidence="8">
    <location>
        <position position="80"/>
    </location>
    <ligand>
        <name>Zn(2+)</name>
        <dbReference type="ChEBI" id="CHEBI:29105"/>
    </ligand>
</feature>
<evidence type="ECO:0000256" key="8">
    <source>
        <dbReference type="HAMAP-Rule" id="MF_00757"/>
    </source>
</evidence>
<dbReference type="EMBL" id="CP007536">
    <property type="protein sequence ID" value="AIC16704.1"/>
    <property type="molecule type" value="Genomic_DNA"/>
</dbReference>
<organism evidence="9 10">
    <name type="scientific">Nitrososphaera viennensis EN76</name>
    <dbReference type="NCBI Taxonomy" id="926571"/>
    <lineage>
        <taxon>Archaea</taxon>
        <taxon>Nitrososphaerota</taxon>
        <taxon>Nitrososphaeria</taxon>
        <taxon>Nitrososphaerales</taxon>
        <taxon>Nitrososphaeraceae</taxon>
        <taxon>Nitrososphaera</taxon>
    </lineage>
</organism>
<dbReference type="Proteomes" id="UP000027093">
    <property type="component" value="Chromosome"/>
</dbReference>
<dbReference type="Pfam" id="PF04032">
    <property type="entry name" value="Rpr2"/>
    <property type="match status" value="1"/>
</dbReference>
<gene>
    <name evidence="8" type="primary">rnp4</name>
    <name evidence="9" type="ORF">NVIE_024390</name>
</gene>
<dbReference type="HOGENOM" id="CLU_079140_3_2_2"/>
<dbReference type="EC" id="3.1.26.5" evidence="8"/>
<comment type="subunit">
    <text evidence="8">Consists of a catalytic RNA component and at least 4-5 protein subunits.</text>
</comment>
<evidence type="ECO:0000256" key="3">
    <source>
        <dbReference type="ARBA" id="ARBA00022722"/>
    </source>
</evidence>
<keyword evidence="3 8" id="KW-0540">Nuclease</keyword>
<dbReference type="Gene3D" id="1.20.5.420">
    <property type="entry name" value="Immunoglobulin FC, subunit C"/>
    <property type="match status" value="1"/>
</dbReference>
<evidence type="ECO:0000256" key="7">
    <source>
        <dbReference type="ARBA" id="ARBA00022833"/>
    </source>
</evidence>
<evidence type="ECO:0000256" key="5">
    <source>
        <dbReference type="ARBA" id="ARBA00022759"/>
    </source>
</evidence>
<dbReference type="GO" id="GO:0001682">
    <property type="term" value="P:tRNA 5'-leader removal"/>
    <property type="evidence" value="ECO:0007669"/>
    <property type="project" value="UniProtKB-UniRule"/>
</dbReference>
<accession>A0A060HJG2</accession>
<comment type="similarity">
    <text evidence="8">Belongs to the eukaryotic/archaeal RNase P protein component 4 family.</text>
</comment>
<name>A0A060HJG2_9ARCH</name>
<dbReference type="RefSeq" id="WP_075055411.1">
    <property type="nucleotide sequence ID" value="NZ_CP007536.1"/>
</dbReference>
<keyword evidence="5 8" id="KW-0255">Endonuclease</keyword>
<evidence type="ECO:0000256" key="4">
    <source>
        <dbReference type="ARBA" id="ARBA00022723"/>
    </source>
</evidence>
<keyword evidence="2 8" id="KW-0819">tRNA processing</keyword>
<protein>
    <recommendedName>
        <fullName evidence="8">Ribonuclease P protein component 4</fullName>
        <shortName evidence="8">RNase P component 4</shortName>
        <ecNumber evidence="8">3.1.26.5</ecNumber>
    </recommendedName>
    <alternativeName>
        <fullName evidence="8">Rpp21</fullName>
    </alternativeName>
</protein>
<dbReference type="AlphaFoldDB" id="A0A060HJG2"/>
<feature type="binding site" evidence="8">
    <location>
        <position position="83"/>
    </location>
    <ligand>
        <name>Zn(2+)</name>
        <dbReference type="ChEBI" id="CHEBI:29105"/>
    </ligand>
</feature>
<dbReference type="GO" id="GO:0030677">
    <property type="term" value="C:ribonuclease P complex"/>
    <property type="evidence" value="ECO:0007669"/>
    <property type="project" value="UniProtKB-UniRule"/>
</dbReference>
<dbReference type="PIRSF" id="PIRSF004878">
    <property type="entry name" value="RNase_P_4"/>
    <property type="match status" value="1"/>
</dbReference>
<dbReference type="GO" id="GO:0004526">
    <property type="term" value="F:ribonuclease P activity"/>
    <property type="evidence" value="ECO:0007669"/>
    <property type="project" value="UniProtKB-UniRule"/>
</dbReference>
<evidence type="ECO:0000313" key="10">
    <source>
        <dbReference type="Proteomes" id="UP000027093"/>
    </source>
</evidence>
<dbReference type="KEGG" id="nvn:NVIE_024390"/>
<keyword evidence="10" id="KW-1185">Reference proteome</keyword>
<comment type="cofactor">
    <cofactor evidence="8">
        <name>Zn(2+)</name>
        <dbReference type="ChEBI" id="CHEBI:29105"/>
    </cofactor>
    <text evidence="8">Binds 1 zinc ion per subunit.</text>
</comment>
<proteinExistence type="inferred from homology"/>
<dbReference type="HAMAP" id="MF_00757">
    <property type="entry name" value="RNase_P_4"/>
    <property type="match status" value="1"/>
</dbReference>
<dbReference type="GO" id="GO:0008270">
    <property type="term" value="F:zinc ion binding"/>
    <property type="evidence" value="ECO:0007669"/>
    <property type="project" value="UniProtKB-UniRule"/>
</dbReference>
<sequence length="97" mass="11069">MAKERIEILVAGALKEQDSALASRQANLAKKIAMRHRVRMPYEIRQLYCKKCKAFIVPGRTARVRVGRSTGATKAVRITCMLCGHTYRKILRRNKVL</sequence>
<keyword evidence="6 8" id="KW-0378">Hydrolase</keyword>